<feature type="domain" description="F-box" evidence="2">
    <location>
        <begin position="56"/>
        <end position="90"/>
    </location>
</feature>
<dbReference type="InterPro" id="IPR036047">
    <property type="entry name" value="F-box-like_dom_sf"/>
</dbReference>
<evidence type="ECO:0000313" key="3">
    <source>
        <dbReference type="EMBL" id="KAG2388935.1"/>
    </source>
</evidence>
<dbReference type="InterPro" id="IPR001810">
    <property type="entry name" value="F-box_dom"/>
</dbReference>
<gene>
    <name evidence="3" type="ORF">C9374_014335</name>
</gene>
<dbReference type="RefSeq" id="XP_044552927.1">
    <property type="nucleotide sequence ID" value="XM_044690311.1"/>
</dbReference>
<feature type="region of interest" description="Disordered" evidence="1">
    <location>
        <begin position="264"/>
        <end position="300"/>
    </location>
</feature>
<feature type="compositionally biased region" description="Acidic residues" evidence="1">
    <location>
        <begin position="272"/>
        <end position="292"/>
    </location>
</feature>
<protein>
    <recommendedName>
        <fullName evidence="2">F-box domain-containing protein</fullName>
    </recommendedName>
</protein>
<comment type="caution">
    <text evidence="3">The sequence shown here is derived from an EMBL/GenBank/DDBJ whole genome shotgun (WGS) entry which is preliminary data.</text>
</comment>
<reference evidence="3 4" key="1">
    <citation type="journal article" date="2018" name="BMC Genomics">
        <title>The genome of Naegleria lovaniensis, the basis for a comparative approach to unravel pathogenicity factors of the human pathogenic amoeba N. fowleri.</title>
        <authorList>
            <person name="Liechti N."/>
            <person name="Schurch N."/>
            <person name="Bruggmann R."/>
            <person name="Wittwer M."/>
        </authorList>
    </citation>
    <scope>NUCLEOTIDE SEQUENCE [LARGE SCALE GENOMIC DNA]</scope>
    <source>
        <strain evidence="3 4">ATCC 30569</strain>
    </source>
</reference>
<evidence type="ECO:0000259" key="2">
    <source>
        <dbReference type="Pfam" id="PF12937"/>
    </source>
</evidence>
<dbReference type="SUPFAM" id="SSF81383">
    <property type="entry name" value="F-box domain"/>
    <property type="match status" value="1"/>
</dbReference>
<dbReference type="Proteomes" id="UP000816034">
    <property type="component" value="Unassembled WGS sequence"/>
</dbReference>
<proteinExistence type="predicted"/>
<evidence type="ECO:0000256" key="1">
    <source>
        <dbReference type="SAM" id="MobiDB-lite"/>
    </source>
</evidence>
<dbReference type="GeneID" id="68106788"/>
<feature type="compositionally biased region" description="Polar residues" evidence="1">
    <location>
        <begin position="1"/>
        <end position="15"/>
    </location>
</feature>
<dbReference type="EMBL" id="PYSW02000008">
    <property type="protein sequence ID" value="KAG2388935.1"/>
    <property type="molecule type" value="Genomic_DNA"/>
</dbReference>
<dbReference type="Pfam" id="PF12937">
    <property type="entry name" value="F-box-like"/>
    <property type="match status" value="1"/>
</dbReference>
<accession>A0AA88GXP1</accession>
<feature type="region of interest" description="Disordered" evidence="1">
    <location>
        <begin position="1"/>
        <end position="25"/>
    </location>
</feature>
<sequence>MNPQQHSEFSFSPSQKKTKLSHHNEQDIHEEILSPEIRNMKTQPILAADTLVWIGTYLDIIDVLKSMSGVCKYWNQVCAGDVLWRMIFQRELGPMDWFLQKLNQNLRNANSGSSFKICPMKSYRTLFDQNEDHSQSTKISYKIITEEHEHFETYECRPGYATDSDQEDRVKTSTMRRKNLKFLDEKQQQLTEQPENNRQKKKLLVAESPELSMDMIQQVLQDCFGEDRIWLNLFKLVVSLIPIQNYKMMTEKQIIQPLQNIVPLNSSKNNAMDDEEDYTDEEEAEEDSEDSDESKTAESTNPEEFFQKDFVFKGRHDEESWHNLMSKNYCYFTVRLDEMVKRIESSKVEHASLLRKALYFDIKTHKLAVILSIFDRHGLILRYFGSPNGDDSTKNYLNTISDQLAVHVQNVFNYDLYAKKNPALPRTPYIAECAQMCVGVKTSYHLISVLKFCFSVLCEKEDLIYQPSLALQEINKDQPAKTIWYDDRLVNSKLPLEKSIAVGPLTQDAFMPFCKYLLMDRPVFDRYSYGVSRVSAKMDGKQQKAHFACGKPGWCCGFWNANFYWYNAAKFSTEISKCDDGHAILKVEQDQSNILHNLC</sequence>
<keyword evidence="4" id="KW-1185">Reference proteome</keyword>
<dbReference type="Gene3D" id="1.20.1280.50">
    <property type="match status" value="1"/>
</dbReference>
<dbReference type="AlphaFoldDB" id="A0AA88GXP1"/>
<organism evidence="3 4">
    <name type="scientific">Naegleria lovaniensis</name>
    <name type="common">Amoeba</name>
    <dbReference type="NCBI Taxonomy" id="51637"/>
    <lineage>
        <taxon>Eukaryota</taxon>
        <taxon>Discoba</taxon>
        <taxon>Heterolobosea</taxon>
        <taxon>Tetramitia</taxon>
        <taxon>Eutetramitia</taxon>
        <taxon>Vahlkampfiidae</taxon>
        <taxon>Naegleria</taxon>
    </lineage>
</organism>
<name>A0AA88GXP1_NAELO</name>
<evidence type="ECO:0000313" key="4">
    <source>
        <dbReference type="Proteomes" id="UP000816034"/>
    </source>
</evidence>